<gene>
    <name evidence="1" type="ORF">EGYM00392_LOCUS18674</name>
</gene>
<organism evidence="1">
    <name type="scientific">Eutreptiella gymnastica</name>
    <dbReference type="NCBI Taxonomy" id="73025"/>
    <lineage>
        <taxon>Eukaryota</taxon>
        <taxon>Discoba</taxon>
        <taxon>Euglenozoa</taxon>
        <taxon>Euglenida</taxon>
        <taxon>Spirocuta</taxon>
        <taxon>Euglenophyceae</taxon>
        <taxon>Eutreptiales</taxon>
        <taxon>Eutreptiaceae</taxon>
        <taxon>Eutreptiella</taxon>
    </lineage>
</organism>
<accession>A0A7S1ICI2</accession>
<protein>
    <recommendedName>
        <fullName evidence="2">Reverse transcriptase domain-containing protein</fullName>
    </recommendedName>
</protein>
<evidence type="ECO:0008006" key="2">
    <source>
        <dbReference type="Google" id="ProtNLM"/>
    </source>
</evidence>
<dbReference type="EMBL" id="HBGA01050695">
    <property type="protein sequence ID" value="CAD9007581.1"/>
    <property type="molecule type" value="Transcribed_RNA"/>
</dbReference>
<name>A0A7S1ICI2_9EUGL</name>
<evidence type="ECO:0000313" key="1">
    <source>
        <dbReference type="EMBL" id="CAD9007581.1"/>
    </source>
</evidence>
<reference evidence="1" key="1">
    <citation type="submission" date="2021-01" db="EMBL/GenBank/DDBJ databases">
        <authorList>
            <person name="Corre E."/>
            <person name="Pelletier E."/>
            <person name="Niang G."/>
            <person name="Scheremetjew M."/>
            <person name="Finn R."/>
            <person name="Kale V."/>
            <person name="Holt S."/>
            <person name="Cochrane G."/>
            <person name="Meng A."/>
            <person name="Brown T."/>
            <person name="Cohen L."/>
        </authorList>
    </citation>
    <scope>NUCLEOTIDE SEQUENCE</scope>
    <source>
        <strain evidence="1">NIES-381</strain>
    </source>
</reference>
<dbReference type="AlphaFoldDB" id="A0A7S1ICI2"/>
<proteinExistence type="predicted"/>
<sequence>MGKYAKYSGQEMNVGKSKVVLQGHWNLRITPMRLEGFEVVKSVRYLGIQLGTTTIEEQYAAPMKKFTQKMIYLQSLPLSEVERVQAIMTWACPVFSVVGKVVYPTQEIQKVSKW</sequence>